<evidence type="ECO:0000256" key="7">
    <source>
        <dbReference type="ARBA" id="ARBA00023136"/>
    </source>
</evidence>
<evidence type="ECO:0000256" key="2">
    <source>
        <dbReference type="ARBA" id="ARBA00022448"/>
    </source>
</evidence>
<dbReference type="OMA" id="MNRMLIM"/>
<dbReference type="Gene3D" id="1.20.5.110">
    <property type="match status" value="1"/>
</dbReference>
<keyword evidence="14" id="KW-1185">Reference proteome</keyword>
<gene>
    <name evidence="13" type="ordered locus">CAALFM_C209680WA</name>
    <name evidence="12" type="ordered locus">orf19.8964</name>
</gene>
<dbReference type="OrthoDB" id="261831at2759"/>
<sequence length="150" mass="17115">MSFRYSAAGGAHQRDLRTQLFSSPSVGIRTPSKTPPSRTASPYDPSPNNNQAKYNESLLNSLESQNNEEMDTMGQKVAMLKNLGEKMGVEINKSIKLNDDITNGFEKGKITLKNTYNKMIVMSQRAGITWKMWGMVFLIVFLWFFYVWLF</sequence>
<keyword evidence="6" id="KW-0333">Golgi apparatus</keyword>
<dbReference type="CGD" id="CAL0000191075">
    <property type="gene designation" value="orf19.8964"/>
</dbReference>
<keyword evidence="3 10" id="KW-0812">Transmembrane</keyword>
<keyword evidence="7 10" id="KW-0472">Membrane</keyword>
<reference evidence="13 14" key="3">
    <citation type="journal article" date="2013" name="Genome Biol.">
        <title>Assembly of a phased diploid Candida albicans genome facilitates allele-specific measurements and provides a simple model for repeat and indel structure.</title>
        <authorList>
            <person name="Muzzey D."/>
            <person name="Schwartz K."/>
            <person name="Weissman J.S."/>
            <person name="Sherlock G."/>
        </authorList>
    </citation>
    <scope>NUCLEOTIDE SEQUENCE [LARGE SCALE GENOMIC DNA]</scope>
    <source>
        <strain evidence="14">SC5314 / ATCC MYA-2876</strain>
    </source>
</reference>
<dbReference type="SUPFAM" id="SSF58038">
    <property type="entry name" value="SNARE fusion complex"/>
    <property type="match status" value="1"/>
</dbReference>
<evidence type="ECO:0000313" key="12">
    <source>
        <dbReference type="CGD" id="CAL0000191075"/>
    </source>
</evidence>
<dbReference type="SMR" id="A0A1D8PIH1"/>
<dbReference type="CDD" id="cd15853">
    <property type="entry name" value="SNARE_Bet1"/>
    <property type="match status" value="1"/>
</dbReference>
<feature type="domain" description="T-SNARE coiled-coil homology" evidence="11">
    <location>
        <begin position="60"/>
        <end position="122"/>
    </location>
</feature>
<keyword evidence="4" id="KW-0653">Protein transport</keyword>
<dbReference type="FunCoup" id="A0A1D8PIH1">
    <property type="interactions" value="261"/>
</dbReference>
<evidence type="ECO:0000256" key="6">
    <source>
        <dbReference type="ARBA" id="ARBA00023034"/>
    </source>
</evidence>
<dbReference type="EMBL" id="CP017624">
    <property type="protein sequence ID" value="AOW27946.1"/>
    <property type="molecule type" value="Genomic_DNA"/>
</dbReference>
<dbReference type="KEGG" id="cal:CAALFM_C209680WA"/>
<organism evidence="13 14">
    <name type="scientific">Candida albicans (strain SC5314 / ATCC MYA-2876)</name>
    <name type="common">Yeast</name>
    <dbReference type="NCBI Taxonomy" id="237561"/>
    <lineage>
        <taxon>Eukaryota</taxon>
        <taxon>Fungi</taxon>
        <taxon>Dikarya</taxon>
        <taxon>Ascomycota</taxon>
        <taxon>Saccharomycotina</taxon>
        <taxon>Pichiomycetes</taxon>
        <taxon>Debaryomycetaceae</taxon>
        <taxon>Candida/Lodderomyces clade</taxon>
        <taxon>Candida</taxon>
    </lineage>
</organism>
<evidence type="ECO:0000256" key="9">
    <source>
        <dbReference type="SAM" id="MobiDB-lite"/>
    </source>
</evidence>
<evidence type="ECO:0000256" key="8">
    <source>
        <dbReference type="ARBA" id="ARBA00046280"/>
    </source>
</evidence>
<dbReference type="RefSeq" id="XP_714558.1">
    <property type="nucleotide sequence ID" value="XM_709465.1"/>
</dbReference>
<reference evidence="13 14" key="2">
    <citation type="journal article" date="2007" name="Genome Biol.">
        <title>Assembly of the Candida albicans genome into sixteen supercontigs aligned on the eight chromosomes.</title>
        <authorList>
            <person name="van het Hoog M."/>
            <person name="Rast T.J."/>
            <person name="Martchenko M."/>
            <person name="Grindle S."/>
            <person name="Dignard D."/>
            <person name="Hogues H."/>
            <person name="Cuomo C."/>
            <person name="Berriman M."/>
            <person name="Scherer S."/>
            <person name="Magee B.B."/>
            <person name="Whiteway M."/>
            <person name="Chibana H."/>
            <person name="Nantel A."/>
            <person name="Magee P.T."/>
        </authorList>
    </citation>
    <scope>GENOME REANNOTATION</scope>
    <source>
        <strain evidence="14">SC5314 / ATCC MYA-2876</strain>
    </source>
</reference>
<dbReference type="PROSITE" id="PS50192">
    <property type="entry name" value="T_SNARE"/>
    <property type="match status" value="1"/>
</dbReference>
<evidence type="ECO:0000259" key="11">
    <source>
        <dbReference type="PROSITE" id="PS50192"/>
    </source>
</evidence>
<dbReference type="Proteomes" id="UP000000559">
    <property type="component" value="Chromosome 2"/>
</dbReference>
<feature type="compositionally biased region" description="Polar residues" evidence="9">
    <location>
        <begin position="19"/>
        <end position="65"/>
    </location>
</feature>
<name>A0A1D8PIH1_CANAL</name>
<dbReference type="InterPro" id="IPR039899">
    <property type="entry name" value="BET1_SNARE"/>
</dbReference>
<evidence type="ECO:0000256" key="1">
    <source>
        <dbReference type="ARBA" id="ARBA00004394"/>
    </source>
</evidence>
<proteinExistence type="predicted"/>
<dbReference type="eggNOG" id="KOG3385">
    <property type="taxonomic scope" value="Eukaryota"/>
</dbReference>
<reference evidence="13 14" key="1">
    <citation type="journal article" date="2004" name="Proc. Natl. Acad. Sci. U.S.A.">
        <title>The diploid genome sequence of Candida albicans.</title>
        <authorList>
            <person name="Jones T."/>
            <person name="Federspiel N.A."/>
            <person name="Chibana H."/>
            <person name="Dungan J."/>
            <person name="Kalman S."/>
            <person name="Magee B.B."/>
            <person name="Newport G."/>
            <person name="Thorstenson Y.R."/>
            <person name="Agabian N."/>
            <person name="Magee P.T."/>
            <person name="Davis R.W."/>
            <person name="Scherer S."/>
        </authorList>
    </citation>
    <scope>NUCLEOTIDE SEQUENCE [LARGE SCALE GENOMIC DNA]</scope>
    <source>
        <strain evidence="14">SC5314 / ATCC MYA-2876</strain>
    </source>
</reference>
<dbReference type="STRING" id="237561.A0A1D8PIH1"/>
<keyword evidence="2" id="KW-0813">Transport</keyword>
<dbReference type="AlphaFoldDB" id="A0A1D8PIH1"/>
<dbReference type="GO" id="GO:0048280">
    <property type="term" value="P:vesicle fusion with Golgi apparatus"/>
    <property type="evidence" value="ECO:0007669"/>
    <property type="project" value="EnsemblFungi"/>
</dbReference>
<dbReference type="PANTHER" id="PTHR12791">
    <property type="entry name" value="GOLGI SNARE BET1-RELATED"/>
    <property type="match status" value="1"/>
</dbReference>
<dbReference type="GO" id="GO:0005484">
    <property type="term" value="F:SNAP receptor activity"/>
    <property type="evidence" value="ECO:0007669"/>
    <property type="project" value="EnsemblFungi"/>
</dbReference>
<protein>
    <recommendedName>
        <fullName evidence="11">t-SNARE coiled-coil homology domain-containing protein</fullName>
    </recommendedName>
</protein>
<dbReference type="GO" id="GO:0006888">
    <property type="term" value="P:endoplasmic reticulum to Golgi vesicle-mediated transport"/>
    <property type="evidence" value="ECO:0000318"/>
    <property type="project" value="GO_Central"/>
</dbReference>
<evidence type="ECO:0000313" key="13">
    <source>
        <dbReference type="EMBL" id="AOW27946.1"/>
    </source>
</evidence>
<evidence type="ECO:0000256" key="3">
    <source>
        <dbReference type="ARBA" id="ARBA00022692"/>
    </source>
</evidence>
<dbReference type="InParanoid" id="A0A1D8PIH1"/>
<comment type="subcellular location">
    <subcellularLocation>
        <location evidence="8">Endomembrane system</location>
        <topology evidence="8">Single-pass type IV membrane protein</topology>
    </subcellularLocation>
    <subcellularLocation>
        <location evidence="1">Golgi apparatus membrane</location>
    </subcellularLocation>
</comment>
<evidence type="ECO:0000256" key="5">
    <source>
        <dbReference type="ARBA" id="ARBA00022989"/>
    </source>
</evidence>
<dbReference type="GO" id="GO:0005789">
    <property type="term" value="C:endoplasmic reticulum membrane"/>
    <property type="evidence" value="ECO:0007669"/>
    <property type="project" value="EnsemblFungi"/>
</dbReference>
<dbReference type="GO" id="GO:0030134">
    <property type="term" value="C:COPII-coated ER to Golgi transport vesicle"/>
    <property type="evidence" value="ECO:0007669"/>
    <property type="project" value="EnsemblFungi"/>
</dbReference>
<dbReference type="VEuPathDB" id="FungiDB:C2_09680W_A"/>
<dbReference type="InterPro" id="IPR000727">
    <property type="entry name" value="T_SNARE_dom"/>
</dbReference>
<feature type="transmembrane region" description="Helical" evidence="10">
    <location>
        <begin position="128"/>
        <end position="149"/>
    </location>
</feature>
<accession>A0A1D8PIH1</accession>
<dbReference type="GO" id="GO:0031201">
    <property type="term" value="C:SNARE complex"/>
    <property type="evidence" value="ECO:0007669"/>
    <property type="project" value="EnsemblFungi"/>
</dbReference>
<keyword evidence="5 10" id="KW-1133">Transmembrane helix</keyword>
<dbReference type="GeneID" id="3643791"/>
<feature type="region of interest" description="Disordered" evidence="9">
    <location>
        <begin position="1"/>
        <end position="71"/>
    </location>
</feature>
<dbReference type="GO" id="GO:0006890">
    <property type="term" value="P:retrograde vesicle-mediated transport, Golgi to endoplasmic reticulum"/>
    <property type="evidence" value="ECO:0007669"/>
    <property type="project" value="EnsemblFungi"/>
</dbReference>
<evidence type="ECO:0000256" key="10">
    <source>
        <dbReference type="SAM" id="Phobius"/>
    </source>
</evidence>
<evidence type="ECO:0000313" key="14">
    <source>
        <dbReference type="Proteomes" id="UP000000559"/>
    </source>
</evidence>
<dbReference type="GO" id="GO:0006886">
    <property type="term" value="P:intracellular protein transport"/>
    <property type="evidence" value="ECO:0007669"/>
    <property type="project" value="EnsemblFungi"/>
</dbReference>
<dbReference type="GO" id="GO:0000139">
    <property type="term" value="C:Golgi membrane"/>
    <property type="evidence" value="ECO:0007669"/>
    <property type="project" value="UniProtKB-SubCell"/>
</dbReference>
<evidence type="ECO:0000256" key="4">
    <source>
        <dbReference type="ARBA" id="ARBA00022927"/>
    </source>
</evidence>